<proteinExistence type="predicted"/>
<dbReference type="Gene3D" id="2.120.10.30">
    <property type="entry name" value="TolB, C-terminal domain"/>
    <property type="match status" value="2"/>
</dbReference>
<protein>
    <submittedName>
        <fullName evidence="6">Uncharacterized protein</fullName>
    </submittedName>
</protein>
<reference evidence="6" key="1">
    <citation type="submission" date="2021-02" db="EMBL/GenBank/DDBJ databases">
        <authorList>
            <person name="Nowell W R."/>
        </authorList>
    </citation>
    <scope>NUCLEOTIDE SEQUENCE</scope>
</reference>
<sequence length="634" mass="70212">MNSDSDIDDLKEAIFDATDKGQYQATYNGEPLRSSASVPRNTTKDMPIVFTKIDNIPPPPDSSQSNHPTSSSTTIPNDPITTNHSPIYATIIPKNPTTTNHPTSSSTTIPKDPITTNHPPIYATIIPKNPITTNHISTQSQINRKQTQTKKNKYQQFGNTVAGGNGKGQELNQLYGPRGICIDNDKSVYIADFSNHPHWSIFVKASSLLAVDILIVDMMTDLGLEGVDIDDLKEAIFGATNKGQYQATYKARTLSSSARVPRNTTDDTPIVFTKIDYIPPPPDSSQSNHPTISTAIIPENPTTTNHSTINTATIPNNPITTNQISTQSQINQKSIATKKNQFLQFGLTVAGGNGEGQKLNQLNDPEGICIDNDNSIYIADLANHRIVKWNYNSKIGQIIAGGNGIGNQNNQLSYPTDIIFDKENNSFIISDPGNQRVIRYFDQNQTNPQIIISNIECYGLTIDRNGFIYVSDSWKHEVRRWKMGEHNEGIVVAGGNREGNRLDQLNRPNFIFIDKDYSLYISDQNNNRVMKWKKDAKEGIIVAGGNGQGSSLQQLSGPQGVIVDHLGHIYVADFGNNRVMRWCEGDKEGEVIVGRNGQENQLNCPTGLSFDKKENLYVVDSLNHRIRKYTKILN</sequence>
<dbReference type="CDD" id="cd05819">
    <property type="entry name" value="NHL"/>
    <property type="match status" value="1"/>
</dbReference>
<evidence type="ECO:0000256" key="5">
    <source>
        <dbReference type="SAM" id="MobiDB-lite"/>
    </source>
</evidence>
<evidence type="ECO:0000256" key="4">
    <source>
        <dbReference type="PROSITE-ProRule" id="PRU00504"/>
    </source>
</evidence>
<dbReference type="PANTHER" id="PTHR10680">
    <property type="entry name" value="PEPTIDYL-GLYCINE ALPHA-AMIDATING MONOOXYGENASE"/>
    <property type="match status" value="1"/>
</dbReference>
<dbReference type="Gene3D" id="2.40.10.500">
    <property type="match status" value="1"/>
</dbReference>
<dbReference type="PANTHER" id="PTHR10680:SF28">
    <property type="entry name" value="SMP-30_GLUCONOLACTONASE_LRE-LIKE REGION DOMAIN-CONTAINING PROTEIN"/>
    <property type="match status" value="1"/>
</dbReference>
<dbReference type="InterPro" id="IPR011042">
    <property type="entry name" value="6-blade_b-propeller_TolB-like"/>
</dbReference>
<dbReference type="SUPFAM" id="SSF101898">
    <property type="entry name" value="NHL repeat"/>
    <property type="match status" value="1"/>
</dbReference>
<keyword evidence="2" id="KW-0677">Repeat</keyword>
<comment type="caution">
    <text evidence="6">The sequence shown here is derived from an EMBL/GenBank/DDBJ whole genome shotgun (WGS) entry which is preliminary data.</text>
</comment>
<dbReference type="GO" id="GO:0005576">
    <property type="term" value="C:extracellular region"/>
    <property type="evidence" value="ECO:0007669"/>
    <property type="project" value="TreeGrafter"/>
</dbReference>
<feature type="region of interest" description="Disordered" evidence="5">
    <location>
        <begin position="18"/>
        <end position="116"/>
    </location>
</feature>
<evidence type="ECO:0000256" key="1">
    <source>
        <dbReference type="ARBA" id="ARBA00022729"/>
    </source>
</evidence>
<feature type="compositionally biased region" description="Low complexity" evidence="5">
    <location>
        <begin position="90"/>
        <end position="110"/>
    </location>
</feature>
<name>A0A814LA48_9BILA</name>
<dbReference type="Pfam" id="PF01436">
    <property type="entry name" value="NHL"/>
    <property type="match status" value="4"/>
</dbReference>
<feature type="repeat" description="NHL" evidence="4">
    <location>
        <begin position="549"/>
        <end position="579"/>
    </location>
</feature>
<feature type="compositionally biased region" description="Low complexity" evidence="5">
    <location>
        <begin position="62"/>
        <end position="74"/>
    </location>
</feature>
<accession>A0A814LA48</accession>
<dbReference type="SUPFAM" id="SSF50956">
    <property type="entry name" value="Thermostable phytase (3-phytase)"/>
    <property type="match status" value="1"/>
</dbReference>
<keyword evidence="1" id="KW-0732">Signal</keyword>
<evidence type="ECO:0000313" key="6">
    <source>
        <dbReference type="EMBL" id="CAF1060628.1"/>
    </source>
</evidence>
<dbReference type="AlphaFoldDB" id="A0A814LA48"/>
<feature type="repeat" description="NHL" evidence="4">
    <location>
        <begin position="589"/>
        <end position="632"/>
    </location>
</feature>
<dbReference type="PROSITE" id="PS51125">
    <property type="entry name" value="NHL"/>
    <property type="match status" value="3"/>
</dbReference>
<dbReference type="EMBL" id="CAJNOE010000219">
    <property type="protein sequence ID" value="CAF1060628.1"/>
    <property type="molecule type" value="Genomic_DNA"/>
</dbReference>
<feature type="compositionally biased region" description="Polar residues" evidence="5">
    <location>
        <begin position="75"/>
        <end position="85"/>
    </location>
</feature>
<gene>
    <name evidence="6" type="ORF">IZO911_LOCUS20856</name>
</gene>
<dbReference type="InterPro" id="IPR001258">
    <property type="entry name" value="NHL_repeat"/>
</dbReference>
<keyword evidence="3" id="KW-0325">Glycoprotein</keyword>
<organism evidence="6 7">
    <name type="scientific">Adineta steineri</name>
    <dbReference type="NCBI Taxonomy" id="433720"/>
    <lineage>
        <taxon>Eukaryota</taxon>
        <taxon>Metazoa</taxon>
        <taxon>Spiralia</taxon>
        <taxon>Gnathifera</taxon>
        <taxon>Rotifera</taxon>
        <taxon>Eurotatoria</taxon>
        <taxon>Bdelloidea</taxon>
        <taxon>Adinetida</taxon>
        <taxon>Adinetidae</taxon>
        <taxon>Adineta</taxon>
    </lineage>
</organism>
<evidence type="ECO:0000256" key="2">
    <source>
        <dbReference type="ARBA" id="ARBA00022737"/>
    </source>
</evidence>
<evidence type="ECO:0000256" key="3">
    <source>
        <dbReference type="ARBA" id="ARBA00023180"/>
    </source>
</evidence>
<evidence type="ECO:0000313" key="7">
    <source>
        <dbReference type="Proteomes" id="UP000663860"/>
    </source>
</evidence>
<dbReference type="Proteomes" id="UP000663860">
    <property type="component" value="Unassembled WGS sequence"/>
</dbReference>
<feature type="repeat" description="NHL" evidence="4">
    <location>
        <begin position="356"/>
        <end position="392"/>
    </location>
</feature>